<feature type="compositionally biased region" description="Basic and acidic residues" evidence="2">
    <location>
        <begin position="600"/>
        <end position="670"/>
    </location>
</feature>
<dbReference type="PANTHER" id="PTHR22028:SF5">
    <property type="entry name" value="COILED-COIL DOMAIN-CONTAINING PROTEIN 191"/>
    <property type="match status" value="1"/>
</dbReference>
<evidence type="ECO:0000313" key="3">
    <source>
        <dbReference type="EMBL" id="KAK7879012.1"/>
    </source>
</evidence>
<evidence type="ECO:0000256" key="2">
    <source>
        <dbReference type="SAM" id="MobiDB-lite"/>
    </source>
</evidence>
<feature type="region of interest" description="Disordered" evidence="2">
    <location>
        <begin position="187"/>
        <end position="215"/>
    </location>
</feature>
<organism evidence="3 4">
    <name type="scientific">Mugilogobius chulae</name>
    <name type="common">yellowstripe goby</name>
    <dbReference type="NCBI Taxonomy" id="88201"/>
    <lineage>
        <taxon>Eukaryota</taxon>
        <taxon>Metazoa</taxon>
        <taxon>Chordata</taxon>
        <taxon>Craniata</taxon>
        <taxon>Vertebrata</taxon>
        <taxon>Euteleostomi</taxon>
        <taxon>Actinopterygii</taxon>
        <taxon>Neopterygii</taxon>
        <taxon>Teleostei</taxon>
        <taxon>Neoteleostei</taxon>
        <taxon>Acanthomorphata</taxon>
        <taxon>Gobiaria</taxon>
        <taxon>Gobiiformes</taxon>
        <taxon>Gobioidei</taxon>
        <taxon>Gobiidae</taxon>
        <taxon>Gobionellinae</taxon>
        <taxon>Mugilogobius</taxon>
    </lineage>
</organism>
<keyword evidence="4" id="KW-1185">Reference proteome</keyword>
<dbReference type="PANTHER" id="PTHR22028">
    <property type="entry name" value="SFI1 SPINDLE BODY DOMAIN-CONTAINING PROTEIN-RELATED"/>
    <property type="match status" value="1"/>
</dbReference>
<accession>A0AAW0MIR1</accession>
<feature type="region of interest" description="Disordered" evidence="2">
    <location>
        <begin position="561"/>
        <end position="584"/>
    </location>
</feature>
<gene>
    <name evidence="3" type="ORF">WMY93_030765</name>
</gene>
<dbReference type="Proteomes" id="UP001460270">
    <property type="component" value="Unassembled WGS sequence"/>
</dbReference>
<proteinExistence type="predicted"/>
<comment type="caution">
    <text evidence="3">The sequence shown here is derived from an EMBL/GenBank/DDBJ whole genome shotgun (WGS) entry which is preliminary data.</text>
</comment>
<feature type="coiled-coil region" evidence="1">
    <location>
        <begin position="349"/>
        <end position="376"/>
    </location>
</feature>
<evidence type="ECO:0000256" key="1">
    <source>
        <dbReference type="SAM" id="Coils"/>
    </source>
</evidence>
<evidence type="ECO:0008006" key="5">
    <source>
        <dbReference type="Google" id="ProtNLM"/>
    </source>
</evidence>
<name>A0AAW0MIR1_9GOBI</name>
<dbReference type="InterPro" id="IPR052270">
    <property type="entry name" value="CACF_protein"/>
</dbReference>
<dbReference type="EMBL" id="JBBPFD010000388">
    <property type="protein sequence ID" value="KAK7879012.1"/>
    <property type="molecule type" value="Genomic_DNA"/>
</dbReference>
<protein>
    <recommendedName>
        <fullName evidence="5">Coiled-coil domain containing 191</fullName>
    </recommendedName>
</protein>
<dbReference type="AlphaFoldDB" id="A0AAW0MIR1"/>
<evidence type="ECO:0000313" key="4">
    <source>
        <dbReference type="Proteomes" id="UP001460270"/>
    </source>
</evidence>
<keyword evidence="1" id="KW-0175">Coiled coil</keyword>
<feature type="region of interest" description="Disordered" evidence="2">
    <location>
        <begin position="597"/>
        <end position="671"/>
    </location>
</feature>
<reference evidence="4" key="1">
    <citation type="submission" date="2024-04" db="EMBL/GenBank/DDBJ databases">
        <title>Salinicola lusitanus LLJ914,a marine bacterium isolated from the Okinawa Trough.</title>
        <authorList>
            <person name="Li J."/>
        </authorList>
    </citation>
    <scope>NUCLEOTIDE SEQUENCE [LARGE SCALE GENOMIC DNA]</scope>
</reference>
<sequence length="802" mass="95238">MARNGHNPHLMRWKFGNKTSSEKMPLMNGDIDRWRKRVETASEFAVSEVFSLKKPHIGSPDLAMPLQSSAQLKDHDEAYSEAQALLGDWLHSKLRVELEMDEDDPIFPAEKGSLVALDICAASSCTNFDDFYSCLTEEEESSTISNFLQELMEQEVLDSAMMDQLAMDVGQTRKKFRNPAITMEARHKQVRENKARREAEKQRHQRARDTLEEAREEARKRARELELKRKHQARRQEDMIQQEMVKLRRQIEEQRCAQQLARQRERECMERPVAKNLQCGPQIPTLCQKRDQHQLHIEQQVQTLFYMHNLKCLQRHFTGWFSVVLNQRIRMGKAKTVCEWRRKLSVWRAWRAQVLLKQQQREVERTEEELRAENRRHLLAVQSDKRRLLRRFLNEWQVWTKMERDQQAFFCQKQETHRKMAALISAATSGQLWATQAPSCLVVKALTDTAIQTETEHKEVHQSFHSIASATSLIHQDKNPGASKAPVTLPTEPWQISRQHVAPTGDEIRRALQKDRALSSLKNLSTPGARFEHRHTTQQQIISQQRKLLKEQQDQIVQLRRSSIAPEVSGQPDPACSSQKRTVTQQTCSHPIIAAMEARAQQRAERRKQVEEIKRRKEDEKLAEMKAAEEQRQREEEEEKRRAAERRREERRLEKEREEEKQRQLRRQRELTSLASQHYHRTLLRRQGLAPWKRLVQLTQANMQILDWQMIQEERAERFYRVRTLRRVLKALQNFVTQKKLLEWERQEVAEKHNSRRVLQRWFLAWRQLPVLLRIEREKEQRREKLMRKVVEILPDFCVHPS</sequence>